<keyword evidence="3" id="KW-1185">Reference proteome</keyword>
<protein>
    <submittedName>
        <fullName evidence="2">Uncharacterized protein</fullName>
    </submittedName>
</protein>
<feature type="compositionally biased region" description="Basic and acidic residues" evidence="1">
    <location>
        <begin position="112"/>
        <end position="121"/>
    </location>
</feature>
<feature type="compositionally biased region" description="Basic and acidic residues" evidence="1">
    <location>
        <begin position="171"/>
        <end position="187"/>
    </location>
</feature>
<dbReference type="OrthoDB" id="4525958at2759"/>
<dbReference type="Proteomes" id="UP000184356">
    <property type="component" value="Unassembled WGS sequence"/>
</dbReference>
<accession>A0A1L9TJ47</accession>
<name>A0A1L9TJ47_9EURO</name>
<gene>
    <name evidence="2" type="ORF">ASPSYDRAFT_865917</name>
</gene>
<feature type="compositionally biased region" description="Polar residues" evidence="1">
    <location>
        <begin position="122"/>
        <end position="131"/>
    </location>
</feature>
<feature type="region of interest" description="Disordered" evidence="1">
    <location>
        <begin position="48"/>
        <end position="73"/>
    </location>
</feature>
<dbReference type="AlphaFoldDB" id="A0A1L9TJ47"/>
<feature type="region of interest" description="Disordered" evidence="1">
    <location>
        <begin position="98"/>
        <end position="136"/>
    </location>
</feature>
<sequence>MTDRYSTARYSRFHNIDNYDDDDDDIINLNLSTTTGFVNPSATTYSDARPGYGAGGTYDQGYSQGQSYGPQAGDNDPDVYDYDYDADVDYDEVLTDRSAVGTGTGTGTGTSAKDKDPEMRVKTTSFDNGEGSTIYDPESGAYDQMVDYATGAGGQRHHRERMTEDGVYQARDVKRRGDGSKHVHREYQNPVTGTRTVRDYEIE</sequence>
<reference evidence="3" key="1">
    <citation type="journal article" date="2017" name="Genome Biol.">
        <title>Comparative genomics reveals high biological diversity and specific adaptations in the industrially and medically important fungal genus Aspergillus.</title>
        <authorList>
            <person name="de Vries R.P."/>
            <person name="Riley R."/>
            <person name="Wiebenga A."/>
            <person name="Aguilar-Osorio G."/>
            <person name="Amillis S."/>
            <person name="Uchima C.A."/>
            <person name="Anderluh G."/>
            <person name="Asadollahi M."/>
            <person name="Askin M."/>
            <person name="Barry K."/>
            <person name="Battaglia E."/>
            <person name="Bayram O."/>
            <person name="Benocci T."/>
            <person name="Braus-Stromeyer S.A."/>
            <person name="Caldana C."/>
            <person name="Canovas D."/>
            <person name="Cerqueira G.C."/>
            <person name="Chen F."/>
            <person name="Chen W."/>
            <person name="Choi C."/>
            <person name="Clum A."/>
            <person name="Dos Santos R.A."/>
            <person name="Damasio A.R."/>
            <person name="Diallinas G."/>
            <person name="Emri T."/>
            <person name="Fekete E."/>
            <person name="Flipphi M."/>
            <person name="Freyberg S."/>
            <person name="Gallo A."/>
            <person name="Gournas C."/>
            <person name="Habgood R."/>
            <person name="Hainaut M."/>
            <person name="Harispe M.L."/>
            <person name="Henrissat B."/>
            <person name="Hilden K.S."/>
            <person name="Hope R."/>
            <person name="Hossain A."/>
            <person name="Karabika E."/>
            <person name="Karaffa L."/>
            <person name="Karanyi Z."/>
            <person name="Krasevec N."/>
            <person name="Kuo A."/>
            <person name="Kusch H."/>
            <person name="LaButti K."/>
            <person name="Lagendijk E.L."/>
            <person name="Lapidus A."/>
            <person name="Levasseur A."/>
            <person name="Lindquist E."/>
            <person name="Lipzen A."/>
            <person name="Logrieco A.F."/>
            <person name="MacCabe A."/>
            <person name="Maekelae M.R."/>
            <person name="Malavazi I."/>
            <person name="Melin P."/>
            <person name="Meyer V."/>
            <person name="Mielnichuk N."/>
            <person name="Miskei M."/>
            <person name="Molnar A.P."/>
            <person name="Mule G."/>
            <person name="Ngan C.Y."/>
            <person name="Orejas M."/>
            <person name="Orosz E."/>
            <person name="Ouedraogo J.P."/>
            <person name="Overkamp K.M."/>
            <person name="Park H.-S."/>
            <person name="Perrone G."/>
            <person name="Piumi F."/>
            <person name="Punt P.J."/>
            <person name="Ram A.F."/>
            <person name="Ramon A."/>
            <person name="Rauscher S."/>
            <person name="Record E."/>
            <person name="Riano-Pachon D.M."/>
            <person name="Robert V."/>
            <person name="Roehrig J."/>
            <person name="Ruller R."/>
            <person name="Salamov A."/>
            <person name="Salih N.S."/>
            <person name="Samson R.A."/>
            <person name="Sandor E."/>
            <person name="Sanguinetti M."/>
            <person name="Schuetze T."/>
            <person name="Sepcic K."/>
            <person name="Shelest E."/>
            <person name="Sherlock G."/>
            <person name="Sophianopoulou V."/>
            <person name="Squina F.M."/>
            <person name="Sun H."/>
            <person name="Susca A."/>
            <person name="Todd R.B."/>
            <person name="Tsang A."/>
            <person name="Unkles S.E."/>
            <person name="van de Wiele N."/>
            <person name="van Rossen-Uffink D."/>
            <person name="Oliveira J.V."/>
            <person name="Vesth T.C."/>
            <person name="Visser J."/>
            <person name="Yu J.-H."/>
            <person name="Zhou M."/>
            <person name="Andersen M.R."/>
            <person name="Archer D.B."/>
            <person name="Baker S.E."/>
            <person name="Benoit I."/>
            <person name="Brakhage A.A."/>
            <person name="Braus G.H."/>
            <person name="Fischer R."/>
            <person name="Frisvad J.C."/>
            <person name="Goldman G.H."/>
            <person name="Houbraken J."/>
            <person name="Oakley B."/>
            <person name="Pocsi I."/>
            <person name="Scazzocchio C."/>
            <person name="Seiboth B."/>
            <person name="vanKuyk P.A."/>
            <person name="Wortman J."/>
            <person name="Dyer P.S."/>
            <person name="Grigoriev I.V."/>
        </authorList>
    </citation>
    <scope>NUCLEOTIDE SEQUENCE [LARGE SCALE GENOMIC DNA]</scope>
    <source>
        <strain evidence="3">CBS 593.65</strain>
    </source>
</reference>
<proteinExistence type="predicted"/>
<evidence type="ECO:0000313" key="2">
    <source>
        <dbReference type="EMBL" id="OJJ59446.1"/>
    </source>
</evidence>
<evidence type="ECO:0000256" key="1">
    <source>
        <dbReference type="SAM" id="MobiDB-lite"/>
    </source>
</evidence>
<feature type="compositionally biased region" description="Low complexity" evidence="1">
    <location>
        <begin position="59"/>
        <end position="73"/>
    </location>
</feature>
<dbReference type="RefSeq" id="XP_040703252.1">
    <property type="nucleotide sequence ID" value="XM_040851688.1"/>
</dbReference>
<dbReference type="GeneID" id="63767761"/>
<feature type="region of interest" description="Disordered" evidence="1">
    <location>
        <begin position="152"/>
        <end position="203"/>
    </location>
</feature>
<dbReference type="EMBL" id="KV878585">
    <property type="protein sequence ID" value="OJJ59446.1"/>
    <property type="molecule type" value="Genomic_DNA"/>
</dbReference>
<evidence type="ECO:0000313" key="3">
    <source>
        <dbReference type="Proteomes" id="UP000184356"/>
    </source>
</evidence>
<dbReference type="VEuPathDB" id="FungiDB:ASPSYDRAFT_865917"/>
<organism evidence="2 3">
    <name type="scientific">Aspergillus sydowii CBS 593.65</name>
    <dbReference type="NCBI Taxonomy" id="1036612"/>
    <lineage>
        <taxon>Eukaryota</taxon>
        <taxon>Fungi</taxon>
        <taxon>Dikarya</taxon>
        <taxon>Ascomycota</taxon>
        <taxon>Pezizomycotina</taxon>
        <taxon>Eurotiomycetes</taxon>
        <taxon>Eurotiomycetidae</taxon>
        <taxon>Eurotiales</taxon>
        <taxon>Aspergillaceae</taxon>
        <taxon>Aspergillus</taxon>
        <taxon>Aspergillus subgen. Nidulantes</taxon>
    </lineage>
</organism>